<proteinExistence type="predicted"/>
<reference evidence="3" key="2">
    <citation type="submission" date="2015-06" db="EMBL/GenBank/DDBJ databases">
        <title>Complete genome sequence of Spiroplasma eriocheiris TDA-040725-5 (DSM 21848).</title>
        <authorList>
            <person name="Lo W.-S."/>
            <person name="Kuo C.-H."/>
        </authorList>
    </citation>
    <scope>NUCLEOTIDE SEQUENCE [LARGE SCALE GENOMIC DNA]</scope>
    <source>
        <strain evidence="3">TDA-040725-5</strain>
    </source>
</reference>
<dbReference type="Pfam" id="PF01418">
    <property type="entry name" value="HTH_6"/>
    <property type="match status" value="1"/>
</dbReference>
<dbReference type="InterPro" id="IPR000281">
    <property type="entry name" value="HTH_RpiR"/>
</dbReference>
<dbReference type="PROSITE" id="PS51071">
    <property type="entry name" value="HTH_RPIR"/>
    <property type="match status" value="1"/>
</dbReference>
<reference evidence="2 3" key="1">
    <citation type="journal article" date="2015" name="Genome Biol. Evol.">
        <title>Found and Lost: The Fates of Horizontally Acquired Genes in Arthropod-Symbiotic Spiroplasma.</title>
        <authorList>
            <person name="Lo W.S."/>
            <person name="Gasparich G.E."/>
            <person name="Kuo C.H."/>
        </authorList>
    </citation>
    <scope>NUCLEOTIDE SEQUENCE [LARGE SCALE GENOMIC DNA]</scope>
    <source>
        <strain evidence="3">TDA-040725-5</strain>
    </source>
</reference>
<dbReference type="KEGG" id="seri:SERIO_v1c08910"/>
<dbReference type="AlphaFoldDB" id="A0A0H3XKK1"/>
<dbReference type="InterPro" id="IPR009057">
    <property type="entry name" value="Homeodomain-like_sf"/>
</dbReference>
<dbReference type="PANTHER" id="PTHR30514">
    <property type="entry name" value="GLUCOKINASE"/>
    <property type="match status" value="1"/>
</dbReference>
<dbReference type="InterPro" id="IPR036388">
    <property type="entry name" value="WH-like_DNA-bd_sf"/>
</dbReference>
<dbReference type="GO" id="GO:0003677">
    <property type="term" value="F:DNA binding"/>
    <property type="evidence" value="ECO:0007669"/>
    <property type="project" value="InterPro"/>
</dbReference>
<dbReference type="PATRIC" id="fig|743698.3.peg.898"/>
<dbReference type="InterPro" id="IPR047640">
    <property type="entry name" value="RpiR-like"/>
</dbReference>
<gene>
    <name evidence="2" type="ORF">SERIO_v1c08910</name>
</gene>
<dbReference type="Proteomes" id="UP000035661">
    <property type="component" value="Chromosome"/>
</dbReference>
<dbReference type="Gene3D" id="1.10.10.10">
    <property type="entry name" value="Winged helix-like DNA-binding domain superfamily/Winged helix DNA-binding domain"/>
    <property type="match status" value="1"/>
</dbReference>
<name>A0A0H3XKK1_9MOLU</name>
<dbReference type="Gene3D" id="3.40.50.10490">
    <property type="entry name" value="Glucose-6-phosphate isomerase like protein, domain 1"/>
    <property type="match status" value="1"/>
</dbReference>
<sequence length="269" mass="31125">MAKQQLLKQIKELAKDDNPIRSSIASVILDNLDHISKLSIVDIAKLSNVSTTVIRFCNSLGLSGFKELKMVLKFLSLYHISDDMSYAIDNSLLNQSMKFLNQYNAIKYQASLELSNLYEDLTIYNLAKIINERKRIHIFAFSLAYKIASIWATRLGWLNIQTFCLNDYNLMENQINLIHDEDICLFITLSGQNKQLANFLATVEENTNNLQIYVIMGQYPTQLFNDVENKIIIHCDEQQIWDSYSITAQTLIQFLDLVYYELLNKVIKK</sequence>
<dbReference type="EMBL" id="CP011856">
    <property type="protein sequence ID" value="AKM54451.1"/>
    <property type="molecule type" value="Genomic_DNA"/>
</dbReference>
<keyword evidence="3" id="KW-1185">Reference proteome</keyword>
<protein>
    <submittedName>
        <fullName evidence="2">RpiR family transcriptional regulator</fullName>
    </submittedName>
</protein>
<evidence type="ECO:0000259" key="1">
    <source>
        <dbReference type="PROSITE" id="PS51071"/>
    </source>
</evidence>
<dbReference type="GO" id="GO:0003700">
    <property type="term" value="F:DNA-binding transcription factor activity"/>
    <property type="evidence" value="ECO:0007669"/>
    <property type="project" value="InterPro"/>
</dbReference>
<dbReference type="GO" id="GO:0097367">
    <property type="term" value="F:carbohydrate derivative binding"/>
    <property type="evidence" value="ECO:0007669"/>
    <property type="project" value="InterPro"/>
</dbReference>
<dbReference type="InterPro" id="IPR046348">
    <property type="entry name" value="SIS_dom_sf"/>
</dbReference>
<organism evidence="2 3">
    <name type="scientific">Spiroplasma eriocheiris</name>
    <dbReference type="NCBI Taxonomy" id="315358"/>
    <lineage>
        <taxon>Bacteria</taxon>
        <taxon>Bacillati</taxon>
        <taxon>Mycoplasmatota</taxon>
        <taxon>Mollicutes</taxon>
        <taxon>Entomoplasmatales</taxon>
        <taxon>Spiroplasmataceae</taxon>
        <taxon>Spiroplasma</taxon>
    </lineage>
</organism>
<evidence type="ECO:0000313" key="2">
    <source>
        <dbReference type="EMBL" id="AKM54451.1"/>
    </source>
</evidence>
<dbReference type="GO" id="GO:1901135">
    <property type="term" value="P:carbohydrate derivative metabolic process"/>
    <property type="evidence" value="ECO:0007669"/>
    <property type="project" value="InterPro"/>
</dbReference>
<dbReference type="Pfam" id="PF01380">
    <property type="entry name" value="SIS"/>
    <property type="match status" value="1"/>
</dbReference>
<dbReference type="SUPFAM" id="SSF46689">
    <property type="entry name" value="Homeodomain-like"/>
    <property type="match status" value="1"/>
</dbReference>
<dbReference type="PANTHER" id="PTHR30514:SF10">
    <property type="entry name" value="MURR_RPIR FAMILY TRANSCRIPTIONAL REGULATOR"/>
    <property type="match status" value="1"/>
</dbReference>
<feature type="domain" description="HTH rpiR-type" evidence="1">
    <location>
        <begin position="4"/>
        <end position="79"/>
    </location>
</feature>
<dbReference type="InterPro" id="IPR001347">
    <property type="entry name" value="SIS_dom"/>
</dbReference>
<dbReference type="SUPFAM" id="SSF53697">
    <property type="entry name" value="SIS domain"/>
    <property type="match status" value="1"/>
</dbReference>
<dbReference type="STRING" id="315358.SERIO_v1c08910"/>
<accession>A0A0H3XKK1</accession>
<dbReference type="RefSeq" id="WP_047791651.1">
    <property type="nucleotide sequence ID" value="NZ_CP011856.1"/>
</dbReference>
<evidence type="ECO:0000313" key="3">
    <source>
        <dbReference type="Proteomes" id="UP000035661"/>
    </source>
</evidence>